<sequence length="123" mass="13850">MSWLKNLFTFGGLFGRGAEPDPREQAVIVHFLFDDGTIDLEELYQLEEELENLLDKRIGLCDGHEVGGEPAEGTIFLYGPDARRLFETVAPALRRASFMRRPIVILRFGPAEDDSSPEEVIVI</sequence>
<evidence type="ECO:0000313" key="1">
    <source>
        <dbReference type="EMBL" id="OJX59932.1"/>
    </source>
</evidence>
<reference evidence="1 2" key="1">
    <citation type="submission" date="2016-09" db="EMBL/GenBank/DDBJ databases">
        <title>Genome-resolved meta-omics ties microbial dynamics to process performance in biotechnology for thiocyanate degradation.</title>
        <authorList>
            <person name="Kantor R.S."/>
            <person name="Huddy R.J."/>
            <person name="Iyer R."/>
            <person name="Thomas B.C."/>
            <person name="Brown C.T."/>
            <person name="Anantharaman K."/>
            <person name="Tringe S."/>
            <person name="Hettich R.L."/>
            <person name="Harrison S.T."/>
            <person name="Banfield J.F."/>
        </authorList>
    </citation>
    <scope>NUCLEOTIDE SEQUENCE [LARGE SCALE GENOMIC DNA]</scope>
    <source>
        <strain evidence="1">59-99</strain>
    </source>
</reference>
<dbReference type="Proteomes" id="UP000184233">
    <property type="component" value="Unassembled WGS sequence"/>
</dbReference>
<proteinExistence type="predicted"/>
<evidence type="ECO:0008006" key="3">
    <source>
        <dbReference type="Google" id="ProtNLM"/>
    </source>
</evidence>
<name>A0A1M3L3J9_9BACT</name>
<dbReference type="EMBL" id="MKVH01000008">
    <property type="protein sequence ID" value="OJX59932.1"/>
    <property type="molecule type" value="Genomic_DNA"/>
</dbReference>
<gene>
    <name evidence="1" type="ORF">BGO89_07995</name>
</gene>
<organism evidence="1 2">
    <name type="scientific">Candidatus Kapaibacterium thiocyanatum</name>
    <dbReference type="NCBI Taxonomy" id="1895771"/>
    <lineage>
        <taxon>Bacteria</taxon>
        <taxon>Pseudomonadati</taxon>
        <taxon>Candidatus Kapaibacteriota</taxon>
        <taxon>Candidatus Kapaibacteriia</taxon>
        <taxon>Candidatus Kapaibacteriales</taxon>
        <taxon>Candidatus Kapaibacteriaceae</taxon>
        <taxon>Candidatus Kapaibacterium</taxon>
    </lineage>
</organism>
<accession>A0A1M3L3J9</accession>
<protein>
    <recommendedName>
        <fullName evidence="3">DUF695 domain-containing protein</fullName>
    </recommendedName>
</protein>
<comment type="caution">
    <text evidence="1">The sequence shown here is derived from an EMBL/GenBank/DDBJ whole genome shotgun (WGS) entry which is preliminary data.</text>
</comment>
<evidence type="ECO:0000313" key="2">
    <source>
        <dbReference type="Proteomes" id="UP000184233"/>
    </source>
</evidence>
<dbReference type="AlphaFoldDB" id="A0A1M3L3J9"/>